<dbReference type="InterPro" id="IPR007246">
    <property type="entry name" value="Gaa1"/>
</dbReference>
<accession>A0A8X8WBG1</accession>
<reference evidence="2" key="1">
    <citation type="submission" date="2018-01" db="EMBL/GenBank/DDBJ databases">
        <authorList>
            <person name="Mao J.F."/>
        </authorList>
    </citation>
    <scope>NUCLEOTIDE SEQUENCE</scope>
    <source>
        <strain evidence="2">Huo1</strain>
        <tissue evidence="2">Leaf</tissue>
    </source>
</reference>
<dbReference type="PANTHER" id="PTHR13304">
    <property type="entry name" value="GLYCOSYLPHOSPHATIDYLINOSITOL ANCHOR ATTACHMENT 1 PROTEIN"/>
    <property type="match status" value="1"/>
</dbReference>
<feature type="transmembrane region" description="Helical" evidence="1">
    <location>
        <begin position="515"/>
        <end position="535"/>
    </location>
</feature>
<feature type="transmembrane region" description="Helical" evidence="1">
    <location>
        <begin position="20"/>
        <end position="44"/>
    </location>
</feature>
<keyword evidence="1" id="KW-0812">Transmembrane</keyword>
<gene>
    <name evidence="2" type="ORF">SASPL_149599</name>
</gene>
<evidence type="ECO:0000256" key="1">
    <source>
        <dbReference type="SAM" id="Phobius"/>
    </source>
</evidence>
<organism evidence="2">
    <name type="scientific">Salvia splendens</name>
    <name type="common">Scarlet sage</name>
    <dbReference type="NCBI Taxonomy" id="180675"/>
    <lineage>
        <taxon>Eukaryota</taxon>
        <taxon>Viridiplantae</taxon>
        <taxon>Streptophyta</taxon>
        <taxon>Embryophyta</taxon>
        <taxon>Tracheophyta</taxon>
        <taxon>Spermatophyta</taxon>
        <taxon>Magnoliopsida</taxon>
        <taxon>eudicotyledons</taxon>
        <taxon>Gunneridae</taxon>
        <taxon>Pentapetalae</taxon>
        <taxon>asterids</taxon>
        <taxon>lamiids</taxon>
        <taxon>Lamiales</taxon>
        <taxon>Lamiaceae</taxon>
        <taxon>Nepetoideae</taxon>
        <taxon>Mentheae</taxon>
        <taxon>Salviinae</taxon>
        <taxon>Salvia</taxon>
        <taxon>Salvia subgen. Calosphace</taxon>
        <taxon>core Calosphace</taxon>
    </lineage>
</organism>
<evidence type="ECO:0008006" key="4">
    <source>
        <dbReference type="Google" id="ProtNLM"/>
    </source>
</evidence>
<feature type="transmembrane region" description="Helical" evidence="1">
    <location>
        <begin position="583"/>
        <end position="602"/>
    </location>
</feature>
<keyword evidence="1" id="KW-1133">Transmembrane helix</keyword>
<feature type="transmembrane region" description="Helical" evidence="1">
    <location>
        <begin position="442"/>
        <end position="464"/>
    </location>
</feature>
<feature type="transmembrane region" description="Helical" evidence="1">
    <location>
        <begin position="614"/>
        <end position="632"/>
    </location>
</feature>
<feature type="transmembrane region" description="Helical" evidence="1">
    <location>
        <begin position="662"/>
        <end position="689"/>
    </location>
</feature>
<dbReference type="GO" id="GO:0016255">
    <property type="term" value="P:attachment of GPI anchor to protein"/>
    <property type="evidence" value="ECO:0007669"/>
    <property type="project" value="TreeGrafter"/>
</dbReference>
<dbReference type="GO" id="GO:0042765">
    <property type="term" value="C:GPI-anchor transamidase complex"/>
    <property type="evidence" value="ECO:0007669"/>
    <property type="project" value="InterPro"/>
</dbReference>
<keyword evidence="1" id="KW-0472">Membrane</keyword>
<feature type="transmembrane region" description="Helical" evidence="1">
    <location>
        <begin position="485"/>
        <end position="509"/>
    </location>
</feature>
<proteinExistence type="predicted"/>
<name>A0A8X8WBG1_SALSN</name>
<dbReference type="Pfam" id="PF04114">
    <property type="entry name" value="Gaa1"/>
    <property type="match status" value="1"/>
</dbReference>
<sequence length="818" mass="89275">MTEVSAVVKPKPRPIIRIGLFLISHSLFVSIVCCIAGVLALLLLPVLAKNTYISENALMPGSASAMLSTDDASDGHVFVNKIMSISSMSINSGIEIPEMIAKHIIESGGEVNYHKFQPLSDSFHPLQFFVGPDAGMVQDNYSSTSYGVNTVGIVRAPRGDGKEAIIIVTPYNSVKPTTSEALSLGVAYSVFTLLSRVSWLAKDIIWLAADSRHGEHAAVAAWLRDYYTLSSGDLEHEVTSVKRDGVSNGFRRAGTMAAALVIKVADSSTGFEKDGLKIYAEASNGQMPNLDLINIVNYLAVHGQGLQVRVEKIWSLLDSWWLYSLGELQELIGKVAKSLNPGWKFGIPASDYVEGCTTLASSLYNQALGIPTGPHGAFRDYQVDAITLEFSPRFSSSQRVLFLLHVGRLVEGVIRSVNNLLEKFHQSFFLYLMTSPSRFVSVGTYMIAFALLIAPLPLVAAALFSDASKSKSPGESIPTSPAWNWLYTAKTVLIVHLWGAIVTIIPYFLRQFPDSSPLISLLTWIASSAVLLFFTRAASSSLPFSCASQLQTSEWTLLKAVTVAAAFIGLCLMSVINYATAEIGALLLVPMCLMAVPLRIDATAKTAKTVARGACNVLLVFVGFPPAAFLLSKGALSSFDGVRLDDFWNWIESLREWNSATYIYICMVHLPCWVLLALAVVAAKGVALFSNIQTREQMEAQVHVASQKAESHINDVNALITGMERLGLELFGDEGLEVPSLDKGKRIENVFGDPIPDAINVRPPDTVHTKGSGSRKVSRKEAVIRQMHKPLRRCKKCRELVRHDSRNCGKEKEKNKSK</sequence>
<dbReference type="PIRSF" id="PIRSF036762">
    <property type="entry name" value="GAA1"/>
    <property type="match status" value="1"/>
</dbReference>
<comment type="caution">
    <text evidence="2">The sequence shown here is derived from an EMBL/GenBank/DDBJ whole genome shotgun (WGS) entry which is preliminary data.</text>
</comment>
<dbReference type="EMBL" id="PNBA02000019">
    <property type="protein sequence ID" value="KAG6391838.1"/>
    <property type="molecule type" value="Genomic_DNA"/>
</dbReference>
<dbReference type="Proteomes" id="UP000298416">
    <property type="component" value="Unassembled WGS sequence"/>
</dbReference>
<evidence type="ECO:0000313" key="2">
    <source>
        <dbReference type="EMBL" id="KAG6391838.1"/>
    </source>
</evidence>
<reference evidence="2" key="2">
    <citation type="submission" date="2020-08" db="EMBL/GenBank/DDBJ databases">
        <title>Plant Genome Project.</title>
        <authorList>
            <person name="Zhang R.-G."/>
        </authorList>
    </citation>
    <scope>NUCLEOTIDE SEQUENCE</scope>
    <source>
        <strain evidence="2">Huo1</strain>
        <tissue evidence="2">Leaf</tissue>
    </source>
</reference>
<dbReference type="AlphaFoldDB" id="A0A8X8WBG1"/>
<keyword evidence="3" id="KW-1185">Reference proteome</keyword>
<dbReference type="PANTHER" id="PTHR13304:SF0">
    <property type="entry name" value="GLYCOSYLPHOSPHATIDYLINOSITOL ANCHOR ATTACHMENT 1 PROTEIN"/>
    <property type="match status" value="1"/>
</dbReference>
<protein>
    <recommendedName>
        <fullName evidence="4">Glycosylphosphatidylinositol transamidase</fullName>
    </recommendedName>
</protein>
<evidence type="ECO:0000313" key="3">
    <source>
        <dbReference type="Proteomes" id="UP000298416"/>
    </source>
</evidence>
<feature type="transmembrane region" description="Helical" evidence="1">
    <location>
        <begin position="556"/>
        <end position="577"/>
    </location>
</feature>